<dbReference type="InterPro" id="IPR027417">
    <property type="entry name" value="P-loop_NTPase"/>
</dbReference>
<dbReference type="AlphaFoldDB" id="A0A382GNP9"/>
<feature type="domain" description="ABC transporter" evidence="1">
    <location>
        <begin position="9"/>
        <end position="123"/>
    </location>
</feature>
<dbReference type="GO" id="GO:0016887">
    <property type="term" value="F:ATP hydrolysis activity"/>
    <property type="evidence" value="ECO:0007669"/>
    <property type="project" value="InterPro"/>
</dbReference>
<evidence type="ECO:0000259" key="1">
    <source>
        <dbReference type="Pfam" id="PF00005"/>
    </source>
</evidence>
<dbReference type="InterPro" id="IPR003439">
    <property type="entry name" value="ABC_transporter-like_ATP-bd"/>
</dbReference>
<gene>
    <name evidence="2" type="ORF">METZ01_LOCUS229087</name>
</gene>
<dbReference type="InterPro" id="IPR050683">
    <property type="entry name" value="Bact_Polysacc_Export_ATP-bd"/>
</dbReference>
<accession>A0A382GNP9</accession>
<organism evidence="2">
    <name type="scientific">marine metagenome</name>
    <dbReference type="NCBI Taxonomy" id="408172"/>
    <lineage>
        <taxon>unclassified sequences</taxon>
        <taxon>metagenomes</taxon>
        <taxon>ecological metagenomes</taxon>
    </lineage>
</organism>
<name>A0A382GNP9_9ZZZZ</name>
<dbReference type="Pfam" id="PF00005">
    <property type="entry name" value="ABC_tran"/>
    <property type="match status" value="1"/>
</dbReference>
<dbReference type="SUPFAM" id="SSF52540">
    <property type="entry name" value="P-loop containing nucleoside triphosphate hydrolases"/>
    <property type="match status" value="1"/>
</dbReference>
<dbReference type="EMBL" id="UINC01056334">
    <property type="protein sequence ID" value="SVB76233.1"/>
    <property type="molecule type" value="Genomic_DNA"/>
</dbReference>
<dbReference type="Gene3D" id="3.40.50.300">
    <property type="entry name" value="P-loop containing nucleotide triphosphate hydrolases"/>
    <property type="match status" value="1"/>
</dbReference>
<dbReference type="PANTHER" id="PTHR46743">
    <property type="entry name" value="TEICHOIC ACIDS EXPORT ATP-BINDING PROTEIN TAGH"/>
    <property type="match status" value="1"/>
</dbReference>
<sequence length="125" mass="13367">MRKSSFTALKDISFEVFAGETIGIIGINGAGKSTILGLLAGVLKPSSGQVTVDGRIAPLLELGAGFHPELSGRENILLNGILLGMLKREVEEKSDAIIEFSELEEFIDQPIRTYSSGMLARLGFS</sequence>
<evidence type="ECO:0000313" key="2">
    <source>
        <dbReference type="EMBL" id="SVB76233.1"/>
    </source>
</evidence>
<proteinExistence type="predicted"/>
<feature type="non-terminal residue" evidence="2">
    <location>
        <position position="125"/>
    </location>
</feature>
<reference evidence="2" key="1">
    <citation type="submission" date="2018-05" db="EMBL/GenBank/DDBJ databases">
        <authorList>
            <person name="Lanie J.A."/>
            <person name="Ng W.-L."/>
            <person name="Kazmierczak K.M."/>
            <person name="Andrzejewski T.M."/>
            <person name="Davidsen T.M."/>
            <person name="Wayne K.J."/>
            <person name="Tettelin H."/>
            <person name="Glass J.I."/>
            <person name="Rusch D."/>
            <person name="Podicherti R."/>
            <person name="Tsui H.-C.T."/>
            <person name="Winkler M.E."/>
        </authorList>
    </citation>
    <scope>NUCLEOTIDE SEQUENCE</scope>
</reference>
<dbReference type="GO" id="GO:0005524">
    <property type="term" value="F:ATP binding"/>
    <property type="evidence" value="ECO:0007669"/>
    <property type="project" value="InterPro"/>
</dbReference>
<dbReference type="PANTHER" id="PTHR46743:SF2">
    <property type="entry name" value="TEICHOIC ACIDS EXPORT ATP-BINDING PROTEIN TAGH"/>
    <property type="match status" value="1"/>
</dbReference>
<protein>
    <recommendedName>
        <fullName evidence="1">ABC transporter domain-containing protein</fullName>
    </recommendedName>
</protein>